<sequence length="182" mass="20962">MNGTQISIPRKIHKVSLSSLLESRNGTALKSEVGLEVLSDLTKSHRSRSEIGGAFPPVDEEEEGFQREGQSFRFHREGLRGAFPPSQNKTLFCGVGIRRLGMNRDFLQNSIRMKEKKLDLRAPQSSHFIFQRQPSVGTRGWHSEGVELKTLCTYDITWFSYQPRKFKQLNQNHALRLYIREN</sequence>
<gene>
    <name evidence="1" type="ORF">NE237_028380</name>
</gene>
<organism evidence="1 2">
    <name type="scientific">Protea cynaroides</name>
    <dbReference type="NCBI Taxonomy" id="273540"/>
    <lineage>
        <taxon>Eukaryota</taxon>
        <taxon>Viridiplantae</taxon>
        <taxon>Streptophyta</taxon>
        <taxon>Embryophyta</taxon>
        <taxon>Tracheophyta</taxon>
        <taxon>Spermatophyta</taxon>
        <taxon>Magnoliopsida</taxon>
        <taxon>Proteales</taxon>
        <taxon>Proteaceae</taxon>
        <taxon>Protea</taxon>
    </lineage>
</organism>
<protein>
    <submittedName>
        <fullName evidence="1">Uncharacterized protein</fullName>
    </submittedName>
</protein>
<evidence type="ECO:0000313" key="1">
    <source>
        <dbReference type="EMBL" id="KAJ4951548.1"/>
    </source>
</evidence>
<dbReference type="OrthoDB" id="8963520at2759"/>
<dbReference type="EMBL" id="JAMYWD010000012">
    <property type="protein sequence ID" value="KAJ4951548.1"/>
    <property type="molecule type" value="Genomic_DNA"/>
</dbReference>
<comment type="caution">
    <text evidence="1">The sequence shown here is derived from an EMBL/GenBank/DDBJ whole genome shotgun (WGS) entry which is preliminary data.</text>
</comment>
<reference evidence="1" key="1">
    <citation type="journal article" date="2023" name="Plant J.">
        <title>The genome of the king protea, Protea cynaroides.</title>
        <authorList>
            <person name="Chang J."/>
            <person name="Duong T.A."/>
            <person name="Schoeman C."/>
            <person name="Ma X."/>
            <person name="Roodt D."/>
            <person name="Barker N."/>
            <person name="Li Z."/>
            <person name="Van de Peer Y."/>
            <person name="Mizrachi E."/>
        </authorList>
    </citation>
    <scope>NUCLEOTIDE SEQUENCE</scope>
    <source>
        <tissue evidence="1">Young leaves</tissue>
    </source>
</reference>
<dbReference type="AlphaFoldDB" id="A0A9Q0GRX4"/>
<keyword evidence="2" id="KW-1185">Reference proteome</keyword>
<proteinExistence type="predicted"/>
<evidence type="ECO:0000313" key="2">
    <source>
        <dbReference type="Proteomes" id="UP001141806"/>
    </source>
</evidence>
<name>A0A9Q0GRX4_9MAGN</name>
<accession>A0A9Q0GRX4</accession>
<dbReference type="Proteomes" id="UP001141806">
    <property type="component" value="Unassembled WGS sequence"/>
</dbReference>